<comment type="caution">
    <text evidence="2">The sequence shown here is derived from an EMBL/GenBank/DDBJ whole genome shotgun (WGS) entry which is preliminary data.</text>
</comment>
<dbReference type="Pfam" id="PF08268">
    <property type="entry name" value="FBA_3"/>
    <property type="match status" value="1"/>
</dbReference>
<reference evidence="2" key="1">
    <citation type="submission" date="2023-07" db="EMBL/GenBank/DDBJ databases">
        <title>A chromosome-level genome assembly of Lolium multiflorum.</title>
        <authorList>
            <person name="Chen Y."/>
            <person name="Copetti D."/>
            <person name="Kolliker R."/>
            <person name="Studer B."/>
        </authorList>
    </citation>
    <scope>NUCLEOTIDE SEQUENCE</scope>
    <source>
        <strain evidence="2">02402/16</strain>
        <tissue evidence="2">Leaf</tissue>
    </source>
</reference>
<accession>A0AAD8T532</accession>
<dbReference type="Proteomes" id="UP001231189">
    <property type="component" value="Unassembled WGS sequence"/>
</dbReference>
<evidence type="ECO:0000313" key="2">
    <source>
        <dbReference type="EMBL" id="KAK1669620.1"/>
    </source>
</evidence>
<gene>
    <name evidence="2" type="ORF">QYE76_057779</name>
</gene>
<proteinExistence type="predicted"/>
<feature type="domain" description="F-box" evidence="1">
    <location>
        <begin position="16"/>
        <end position="57"/>
    </location>
</feature>
<protein>
    <recommendedName>
        <fullName evidence="1">F-box domain-containing protein</fullName>
    </recommendedName>
</protein>
<dbReference type="InterPro" id="IPR050796">
    <property type="entry name" value="SCF_F-box_component"/>
</dbReference>
<evidence type="ECO:0000259" key="1">
    <source>
        <dbReference type="SMART" id="SM00256"/>
    </source>
</evidence>
<dbReference type="PANTHER" id="PTHR31672">
    <property type="entry name" value="BNACNNG10540D PROTEIN"/>
    <property type="match status" value="1"/>
</dbReference>
<dbReference type="AlphaFoldDB" id="A0AAD8T532"/>
<dbReference type="SUPFAM" id="SSF81383">
    <property type="entry name" value="F-box domain"/>
    <property type="match status" value="1"/>
</dbReference>
<dbReference type="InterPro" id="IPR013187">
    <property type="entry name" value="F-box-assoc_dom_typ3"/>
</dbReference>
<dbReference type="InterPro" id="IPR001810">
    <property type="entry name" value="F-box_dom"/>
</dbReference>
<organism evidence="2 3">
    <name type="scientific">Lolium multiflorum</name>
    <name type="common">Italian ryegrass</name>
    <name type="synonym">Lolium perenne subsp. multiflorum</name>
    <dbReference type="NCBI Taxonomy" id="4521"/>
    <lineage>
        <taxon>Eukaryota</taxon>
        <taxon>Viridiplantae</taxon>
        <taxon>Streptophyta</taxon>
        <taxon>Embryophyta</taxon>
        <taxon>Tracheophyta</taxon>
        <taxon>Spermatophyta</taxon>
        <taxon>Magnoliopsida</taxon>
        <taxon>Liliopsida</taxon>
        <taxon>Poales</taxon>
        <taxon>Poaceae</taxon>
        <taxon>BOP clade</taxon>
        <taxon>Pooideae</taxon>
        <taxon>Poodae</taxon>
        <taxon>Poeae</taxon>
        <taxon>Poeae Chloroplast Group 2 (Poeae type)</taxon>
        <taxon>Loliodinae</taxon>
        <taxon>Loliinae</taxon>
        <taxon>Lolium</taxon>
    </lineage>
</organism>
<name>A0AAD8T532_LOLMU</name>
<dbReference type="PANTHER" id="PTHR31672:SF2">
    <property type="entry name" value="F-BOX DOMAIN-CONTAINING PROTEIN"/>
    <property type="match status" value="1"/>
</dbReference>
<dbReference type="Gene3D" id="1.20.1280.50">
    <property type="match status" value="1"/>
</dbReference>
<dbReference type="Pfam" id="PF00646">
    <property type="entry name" value="F-box"/>
    <property type="match status" value="1"/>
</dbReference>
<dbReference type="SMART" id="SM00256">
    <property type="entry name" value="FBOX"/>
    <property type="match status" value="1"/>
</dbReference>
<sequence>MAEAVTAGARPILPGLPDEIVVWEILLRLPPKHLLRCRAVSRAWRTVTSARDFLVAHHGHQPSLPIFSGDEAWIHGVHHHNMLAFDHRAATDDDQLHAVARLDEAFQPLDSCDGMLVLINLATVGSSSCFSICNPATREHALLGLPWDFTVTGMYLNRPTGQYRLLLQPRWWAKAPKHDAGFYVFALGSDQPPRHIGWPQTSMGIFGVPVRMRDSLHWCAVYCPSEGNQSLHERKLVVFDTIAESFRRMREPTGHGTPNLFDMDGTLGIYTCNSSSEAIDIWVLESYESEVWNLKYRIKLPVAIIRKEFQDCCDFWEWDFDVVSVNGGVLLLLMVEEWLLHVDSDGKLVSSFYRAIAQLLKLRLLNCLFFCCMTVLEFLVLFYTISVQCIVAVLAELNFAELEEQKYGSLTTRPPQWLCTASCWSRAATASMEYSRSSPAPPHPTLVRWALLVRRPELAAMVGGSTRRWPKLAQPRHGRREHPAPRFTCARLRPEIA</sequence>
<evidence type="ECO:0000313" key="3">
    <source>
        <dbReference type="Proteomes" id="UP001231189"/>
    </source>
</evidence>
<dbReference type="InterPro" id="IPR036047">
    <property type="entry name" value="F-box-like_dom_sf"/>
</dbReference>
<dbReference type="EMBL" id="JAUUTY010000003">
    <property type="protein sequence ID" value="KAK1669620.1"/>
    <property type="molecule type" value="Genomic_DNA"/>
</dbReference>
<keyword evidence="3" id="KW-1185">Reference proteome</keyword>